<dbReference type="EMBL" id="LITU01000036">
    <property type="protein sequence ID" value="KOY17475.1"/>
    <property type="molecule type" value="Genomic_DNA"/>
</dbReference>
<dbReference type="PATRIC" id="fig|1705561.3.peg.505"/>
<dbReference type="AlphaFoldDB" id="A0A0N0C5M3"/>
<dbReference type="Proteomes" id="UP000037688">
    <property type="component" value="Unassembled WGS sequence"/>
</dbReference>
<keyword evidence="1" id="KW-1133">Transmembrane helix</keyword>
<protein>
    <submittedName>
        <fullName evidence="2">Uncharacterized protein</fullName>
    </submittedName>
</protein>
<dbReference type="OrthoDB" id="2440830at2"/>
<keyword evidence="3" id="KW-1185">Reference proteome</keyword>
<dbReference type="RefSeq" id="WP_053779600.1">
    <property type="nucleotide sequence ID" value="NZ_LITU01000036.1"/>
</dbReference>
<feature type="transmembrane region" description="Helical" evidence="1">
    <location>
        <begin position="32"/>
        <end position="52"/>
    </location>
</feature>
<evidence type="ECO:0000256" key="1">
    <source>
        <dbReference type="SAM" id="Phobius"/>
    </source>
</evidence>
<evidence type="ECO:0000313" key="2">
    <source>
        <dbReference type="EMBL" id="KOY17475.1"/>
    </source>
</evidence>
<sequence length="78" mass="8849">MLLTLSVIVIAGIIGWFDLPGLIRRKEWKETAVYSVLLILATVLSIFAANLWEIPSPLYLIIWIYEPVNHFLAHLTGT</sequence>
<accession>A0A0N0C5M3</accession>
<name>A0A0N0C5M3_9BACL</name>
<comment type="caution">
    <text evidence="2">The sequence shown here is derived from an EMBL/GenBank/DDBJ whole genome shotgun (WGS) entry which is preliminary data.</text>
</comment>
<organism evidence="2 3">
    <name type="scientific">Paenibacillus xylanivorans</name>
    <dbReference type="NCBI Taxonomy" id="1705561"/>
    <lineage>
        <taxon>Bacteria</taxon>
        <taxon>Bacillati</taxon>
        <taxon>Bacillota</taxon>
        <taxon>Bacilli</taxon>
        <taxon>Bacillales</taxon>
        <taxon>Paenibacillaceae</taxon>
        <taxon>Paenibacillus</taxon>
    </lineage>
</organism>
<feature type="transmembrane region" description="Helical" evidence="1">
    <location>
        <begin position="6"/>
        <end position="23"/>
    </location>
</feature>
<proteinExistence type="predicted"/>
<reference evidence="2 3" key="1">
    <citation type="submission" date="2015-08" db="EMBL/GenBank/DDBJ databases">
        <title>Draft genome sequence of cellulolytic and xylanolytic Paenibacillus sp. A59, isolated from a decaying forest soil from Patagonia, Argentina.</title>
        <authorList>
            <person name="Ghio S."/>
            <person name="Caceres A.M."/>
            <person name="Talia P."/>
            <person name="Grasso D."/>
            <person name="Campos E."/>
        </authorList>
    </citation>
    <scope>NUCLEOTIDE SEQUENCE [LARGE SCALE GENOMIC DNA]</scope>
    <source>
        <strain evidence="2 3">A59</strain>
    </source>
</reference>
<evidence type="ECO:0000313" key="3">
    <source>
        <dbReference type="Proteomes" id="UP000037688"/>
    </source>
</evidence>
<keyword evidence="1" id="KW-0812">Transmembrane</keyword>
<keyword evidence="1" id="KW-0472">Membrane</keyword>
<gene>
    <name evidence="2" type="ORF">AMS66_04200</name>
</gene>